<dbReference type="InterPro" id="IPR036249">
    <property type="entry name" value="Thioredoxin-like_sf"/>
</dbReference>
<evidence type="ECO:0000313" key="2">
    <source>
        <dbReference type="Proteomes" id="UP000298488"/>
    </source>
</evidence>
<organism evidence="1 2">
    <name type="scientific">Terrimesophilobacter mesophilus</name>
    <dbReference type="NCBI Taxonomy" id="433647"/>
    <lineage>
        <taxon>Bacteria</taxon>
        <taxon>Bacillati</taxon>
        <taxon>Actinomycetota</taxon>
        <taxon>Actinomycetes</taxon>
        <taxon>Micrococcales</taxon>
        <taxon>Microbacteriaceae</taxon>
        <taxon>Terrimesophilobacter</taxon>
    </lineage>
</organism>
<evidence type="ECO:0000313" key="1">
    <source>
        <dbReference type="EMBL" id="TFB80109.1"/>
    </source>
</evidence>
<comment type="caution">
    <text evidence="1">The sequence shown here is derived from an EMBL/GenBank/DDBJ whole genome shotgun (WGS) entry which is preliminary data.</text>
</comment>
<sequence length="85" mass="9325">MTTVQLTIIGKPECHLCDVAADVIGEVVAELGTEARVEVEKLSILEDGSLYEKYWEQIPVILVNGVEHSHWRVDPAGLRAAILEG</sequence>
<dbReference type="OrthoDB" id="8779161at2"/>
<dbReference type="SUPFAM" id="SSF52833">
    <property type="entry name" value="Thioredoxin-like"/>
    <property type="match status" value="1"/>
</dbReference>
<dbReference type="AlphaFoldDB" id="A0A4R8VAY9"/>
<dbReference type="InterPro" id="IPR008554">
    <property type="entry name" value="Glutaredoxin-like"/>
</dbReference>
<proteinExistence type="predicted"/>
<reference evidence="1 2" key="1">
    <citation type="submission" date="2019-03" db="EMBL/GenBank/DDBJ databases">
        <title>Genomics of glacier-inhabiting Cryobacterium strains.</title>
        <authorList>
            <person name="Liu Q."/>
            <person name="Xin Y.-H."/>
        </authorList>
    </citation>
    <scope>NUCLEOTIDE SEQUENCE [LARGE SCALE GENOMIC DNA]</scope>
    <source>
        <strain evidence="1 2">CGMCC 1.10440</strain>
    </source>
</reference>
<dbReference type="Pfam" id="PF05768">
    <property type="entry name" value="Glrx-like"/>
    <property type="match status" value="1"/>
</dbReference>
<dbReference type="RefSeq" id="WP_104095976.1">
    <property type="nucleotide sequence ID" value="NZ_JACHBP010000001.1"/>
</dbReference>
<accession>A0A4R8VAY9</accession>
<dbReference type="Proteomes" id="UP000298488">
    <property type="component" value="Unassembled WGS sequence"/>
</dbReference>
<dbReference type="EMBL" id="SOFI01000003">
    <property type="protein sequence ID" value="TFB80109.1"/>
    <property type="molecule type" value="Genomic_DNA"/>
</dbReference>
<gene>
    <name evidence="1" type="ORF">E3N84_08665</name>
</gene>
<protein>
    <submittedName>
        <fullName evidence="1">Glutaredoxin family protein</fullName>
    </submittedName>
</protein>
<name>A0A4R8VAY9_9MICO</name>
<keyword evidence="2" id="KW-1185">Reference proteome</keyword>
<dbReference type="Gene3D" id="3.40.30.10">
    <property type="entry name" value="Glutaredoxin"/>
    <property type="match status" value="1"/>
</dbReference>